<dbReference type="EMBL" id="JBIYDN010000011">
    <property type="protein sequence ID" value="MFK4443891.1"/>
    <property type="molecule type" value="Genomic_DNA"/>
</dbReference>
<comment type="caution">
    <text evidence="2">The sequence shown here is derived from an EMBL/GenBank/DDBJ whole genome shotgun (WGS) entry which is preliminary data.</text>
</comment>
<accession>A0ABW8MN79</accession>
<protein>
    <submittedName>
        <fullName evidence="2">Uncharacterized protein</fullName>
    </submittedName>
</protein>
<name>A0ABW8MN79_9BURK</name>
<gene>
    <name evidence="2" type="ORF">ABH943_003913</name>
</gene>
<sequence>MLQQWSYAKGLLKRLHVLAAEAPQPHVLGDSGWSSRETLPHKRLACGQTDGPPLGRALMRDPHTA</sequence>
<proteinExistence type="predicted"/>
<reference evidence="2 3" key="2">
    <citation type="submission" date="2024-11" db="EMBL/GenBank/DDBJ databases">
        <title>Using genomics to understand microbial adaptation to soil warming.</title>
        <authorList>
            <person name="Deangelis K.M. PhD."/>
        </authorList>
    </citation>
    <scope>NUCLEOTIDE SEQUENCE [LARGE SCALE GENOMIC DNA]</scope>
    <source>
        <strain evidence="2 3">GAS97</strain>
    </source>
</reference>
<reference evidence="2 3" key="1">
    <citation type="submission" date="2024-10" db="EMBL/GenBank/DDBJ databases">
        <authorList>
            <person name="Deangelis K."/>
            <person name="Huntemann M."/>
            <person name="Clum A."/>
            <person name="Wang J."/>
            <person name="Palaniappan K."/>
            <person name="Ritter S."/>
            <person name="Chen I.-M."/>
            <person name="Stamatis D."/>
            <person name="Reddy T."/>
            <person name="O'Malley R."/>
            <person name="Daum C."/>
            <person name="Ng V."/>
            <person name="Ivanova N."/>
            <person name="Kyrpides N."/>
            <person name="Woyke T."/>
        </authorList>
    </citation>
    <scope>NUCLEOTIDE SEQUENCE [LARGE SCALE GENOMIC DNA]</scope>
    <source>
        <strain evidence="2 3">GAS97</strain>
    </source>
</reference>
<feature type="region of interest" description="Disordered" evidence="1">
    <location>
        <begin position="26"/>
        <end position="65"/>
    </location>
</feature>
<dbReference type="Proteomes" id="UP001620514">
    <property type="component" value="Unassembled WGS sequence"/>
</dbReference>
<organism evidence="2 3">
    <name type="scientific">Caballeronia udeis</name>
    <dbReference type="NCBI Taxonomy" id="1232866"/>
    <lineage>
        <taxon>Bacteria</taxon>
        <taxon>Pseudomonadati</taxon>
        <taxon>Pseudomonadota</taxon>
        <taxon>Betaproteobacteria</taxon>
        <taxon>Burkholderiales</taxon>
        <taxon>Burkholderiaceae</taxon>
        <taxon>Caballeronia</taxon>
    </lineage>
</organism>
<evidence type="ECO:0000256" key="1">
    <source>
        <dbReference type="SAM" id="MobiDB-lite"/>
    </source>
</evidence>
<evidence type="ECO:0000313" key="2">
    <source>
        <dbReference type="EMBL" id="MFK4443891.1"/>
    </source>
</evidence>
<keyword evidence="3" id="KW-1185">Reference proteome</keyword>
<evidence type="ECO:0000313" key="3">
    <source>
        <dbReference type="Proteomes" id="UP001620514"/>
    </source>
</evidence>